<evidence type="ECO:0000313" key="2">
    <source>
        <dbReference type="Proteomes" id="UP000693970"/>
    </source>
</evidence>
<dbReference type="EMBL" id="JAGRRH010000006">
    <property type="protein sequence ID" value="KAG7368322.1"/>
    <property type="molecule type" value="Genomic_DNA"/>
</dbReference>
<keyword evidence="2" id="KW-1185">Reference proteome</keyword>
<sequence>MRREIRWSAQIEAMRKDVECAFGILKGRWRVLKAGVRVHGVEVADKIFKTSVALHNWLLEVDGLADEWGEGIPLDWEGELGRHEEHDAERIPVPEPIRDSTTPLTPAIMIVVGWVQVATLQMLLMRKNRS</sequence>
<reference evidence="1" key="1">
    <citation type="journal article" date="2021" name="Sci. Rep.">
        <title>Diploid genomic architecture of Nitzschia inconspicua, an elite biomass production diatom.</title>
        <authorList>
            <person name="Oliver A."/>
            <person name="Podell S."/>
            <person name="Pinowska A."/>
            <person name="Traller J.C."/>
            <person name="Smith S.R."/>
            <person name="McClure R."/>
            <person name="Beliaev A."/>
            <person name="Bohutskyi P."/>
            <person name="Hill E.A."/>
            <person name="Rabines A."/>
            <person name="Zheng H."/>
            <person name="Allen L.Z."/>
            <person name="Kuo A."/>
            <person name="Grigoriev I.V."/>
            <person name="Allen A.E."/>
            <person name="Hazlebeck D."/>
            <person name="Allen E.E."/>
        </authorList>
    </citation>
    <scope>NUCLEOTIDE SEQUENCE</scope>
    <source>
        <strain evidence="1">Hildebrandi</strain>
    </source>
</reference>
<accession>A0A9K3Q213</accession>
<evidence type="ECO:0000313" key="1">
    <source>
        <dbReference type="EMBL" id="KAG7368322.1"/>
    </source>
</evidence>
<proteinExistence type="predicted"/>
<dbReference type="InterPro" id="IPR006912">
    <property type="entry name" value="Harbinger_derived_prot"/>
</dbReference>
<dbReference type="Pfam" id="PF04827">
    <property type="entry name" value="Plant_tran"/>
    <property type="match status" value="1"/>
</dbReference>
<protein>
    <submittedName>
        <fullName evidence="1">Plant transposon protein</fullName>
    </submittedName>
</protein>
<reference evidence="1" key="2">
    <citation type="submission" date="2021-04" db="EMBL/GenBank/DDBJ databases">
        <authorList>
            <person name="Podell S."/>
        </authorList>
    </citation>
    <scope>NUCLEOTIDE SEQUENCE</scope>
    <source>
        <strain evidence="1">Hildebrandi</strain>
    </source>
</reference>
<dbReference type="OrthoDB" id="104598at2759"/>
<dbReference type="Proteomes" id="UP000693970">
    <property type="component" value="Unassembled WGS sequence"/>
</dbReference>
<comment type="caution">
    <text evidence="1">The sequence shown here is derived from an EMBL/GenBank/DDBJ whole genome shotgun (WGS) entry which is preliminary data.</text>
</comment>
<organism evidence="1 2">
    <name type="scientific">Nitzschia inconspicua</name>
    <dbReference type="NCBI Taxonomy" id="303405"/>
    <lineage>
        <taxon>Eukaryota</taxon>
        <taxon>Sar</taxon>
        <taxon>Stramenopiles</taxon>
        <taxon>Ochrophyta</taxon>
        <taxon>Bacillariophyta</taxon>
        <taxon>Bacillariophyceae</taxon>
        <taxon>Bacillariophycidae</taxon>
        <taxon>Bacillariales</taxon>
        <taxon>Bacillariaceae</taxon>
        <taxon>Nitzschia</taxon>
    </lineage>
</organism>
<gene>
    <name evidence="1" type="ORF">IV203_031065</name>
</gene>
<name>A0A9K3Q213_9STRA</name>
<dbReference type="AlphaFoldDB" id="A0A9K3Q213"/>